<gene>
    <name evidence="2" type="ORF">CEY15_14940</name>
</gene>
<feature type="transmembrane region" description="Helical" evidence="1">
    <location>
        <begin position="155"/>
        <end position="176"/>
    </location>
</feature>
<evidence type="ECO:0000256" key="1">
    <source>
        <dbReference type="SAM" id="Phobius"/>
    </source>
</evidence>
<feature type="transmembrane region" description="Helical" evidence="1">
    <location>
        <begin position="29"/>
        <end position="47"/>
    </location>
</feature>
<keyword evidence="1" id="KW-1133">Transmembrane helix</keyword>
<proteinExistence type="predicted"/>
<keyword evidence="3" id="KW-1185">Reference proteome</keyword>
<evidence type="ECO:0008006" key="4">
    <source>
        <dbReference type="Google" id="ProtNLM"/>
    </source>
</evidence>
<evidence type="ECO:0000313" key="3">
    <source>
        <dbReference type="Proteomes" id="UP000218810"/>
    </source>
</evidence>
<sequence>MDTDRRSLPRNSWLSRGEPLDRGDAASRISAYIYGNILVLAALVPIVHTEKYVGIAIVLGTALSTFIAHVFAEAVGHGVREGEPLSRAERLAELRNSVPILSSAVLPSLILAVGWIGVLEHGTAILLAEITVLVRIGGVVFVIGRLNGERPSRTWLLSAAALTVVAATVVAVKVALTH</sequence>
<evidence type="ECO:0000313" key="2">
    <source>
        <dbReference type="EMBL" id="PAY22163.1"/>
    </source>
</evidence>
<feature type="transmembrane region" description="Helical" evidence="1">
    <location>
        <begin position="53"/>
        <end position="76"/>
    </location>
</feature>
<feature type="transmembrane region" description="Helical" evidence="1">
    <location>
        <begin position="124"/>
        <end position="143"/>
    </location>
</feature>
<keyword evidence="1" id="KW-0472">Membrane</keyword>
<dbReference type="OrthoDB" id="5193366at2"/>
<keyword evidence="1" id="KW-0812">Transmembrane</keyword>
<name>A0A2A2WM94_9ACTN</name>
<feature type="transmembrane region" description="Helical" evidence="1">
    <location>
        <begin position="97"/>
        <end position="118"/>
    </location>
</feature>
<comment type="caution">
    <text evidence="2">The sequence shown here is derived from an EMBL/GenBank/DDBJ whole genome shotgun (WGS) entry which is preliminary data.</text>
</comment>
<protein>
    <recommendedName>
        <fullName evidence="4">Integral membrane protein</fullName>
    </recommendedName>
</protein>
<accession>A0A2A2WM94</accession>
<dbReference type="Proteomes" id="UP000218810">
    <property type="component" value="Unassembled WGS sequence"/>
</dbReference>
<dbReference type="EMBL" id="NTGA01000028">
    <property type="protein sequence ID" value="PAY22163.1"/>
    <property type="molecule type" value="Genomic_DNA"/>
</dbReference>
<dbReference type="RefSeq" id="WP_095719099.1">
    <property type="nucleotide sequence ID" value="NZ_NTGA01000028.1"/>
</dbReference>
<dbReference type="AlphaFoldDB" id="A0A2A2WM94"/>
<organism evidence="2 3">
    <name type="scientific">Dietzia natronolimnaea</name>
    <dbReference type="NCBI Taxonomy" id="161920"/>
    <lineage>
        <taxon>Bacteria</taxon>
        <taxon>Bacillati</taxon>
        <taxon>Actinomycetota</taxon>
        <taxon>Actinomycetes</taxon>
        <taxon>Mycobacteriales</taxon>
        <taxon>Dietziaceae</taxon>
        <taxon>Dietzia</taxon>
    </lineage>
</organism>
<reference evidence="3" key="1">
    <citation type="submission" date="2017-09" db="EMBL/GenBank/DDBJ databases">
        <authorList>
            <person name="Zhang Y."/>
            <person name="Huang X."/>
            <person name="Liu J."/>
            <person name="Lu L."/>
            <person name="Peng K."/>
        </authorList>
    </citation>
    <scope>NUCLEOTIDE SEQUENCE [LARGE SCALE GENOMIC DNA]</scope>
    <source>
        <strain evidence="3">S-XJ-1</strain>
    </source>
</reference>